<dbReference type="OrthoDB" id="10443013at2759"/>
<evidence type="ECO:0000313" key="2">
    <source>
        <dbReference type="Proteomes" id="UP000287033"/>
    </source>
</evidence>
<dbReference type="EMBL" id="BEZZ01000689">
    <property type="protein sequence ID" value="GCC35353.1"/>
    <property type="molecule type" value="Genomic_DNA"/>
</dbReference>
<evidence type="ECO:0000313" key="1">
    <source>
        <dbReference type="EMBL" id="GCC35353.1"/>
    </source>
</evidence>
<comment type="caution">
    <text evidence="1">The sequence shown here is derived from an EMBL/GenBank/DDBJ whole genome shotgun (WGS) entry which is preliminary data.</text>
</comment>
<gene>
    <name evidence="1" type="ORF">chiPu_0013836</name>
</gene>
<keyword evidence="2" id="KW-1185">Reference proteome</keyword>
<accession>A0A401SY97</accession>
<reference evidence="1 2" key="1">
    <citation type="journal article" date="2018" name="Nat. Ecol. Evol.">
        <title>Shark genomes provide insights into elasmobranch evolution and the origin of vertebrates.</title>
        <authorList>
            <person name="Hara Y"/>
            <person name="Yamaguchi K"/>
            <person name="Onimaru K"/>
            <person name="Kadota M"/>
            <person name="Koyanagi M"/>
            <person name="Keeley SD"/>
            <person name="Tatsumi K"/>
            <person name="Tanaka K"/>
            <person name="Motone F"/>
            <person name="Kageyama Y"/>
            <person name="Nozu R"/>
            <person name="Adachi N"/>
            <person name="Nishimura O"/>
            <person name="Nakagawa R"/>
            <person name="Tanegashima C"/>
            <person name="Kiyatake I"/>
            <person name="Matsumoto R"/>
            <person name="Murakumo K"/>
            <person name="Nishida K"/>
            <person name="Terakita A"/>
            <person name="Kuratani S"/>
            <person name="Sato K"/>
            <person name="Hyodo S Kuraku.S."/>
        </authorList>
    </citation>
    <scope>NUCLEOTIDE SEQUENCE [LARGE SCALE GENOMIC DNA]</scope>
</reference>
<name>A0A401SY97_CHIPU</name>
<organism evidence="1 2">
    <name type="scientific">Chiloscyllium punctatum</name>
    <name type="common">Brownbanded bambooshark</name>
    <name type="synonym">Hemiscyllium punctatum</name>
    <dbReference type="NCBI Taxonomy" id="137246"/>
    <lineage>
        <taxon>Eukaryota</taxon>
        <taxon>Metazoa</taxon>
        <taxon>Chordata</taxon>
        <taxon>Craniata</taxon>
        <taxon>Vertebrata</taxon>
        <taxon>Chondrichthyes</taxon>
        <taxon>Elasmobranchii</taxon>
        <taxon>Galeomorphii</taxon>
        <taxon>Galeoidea</taxon>
        <taxon>Orectolobiformes</taxon>
        <taxon>Hemiscylliidae</taxon>
        <taxon>Chiloscyllium</taxon>
    </lineage>
</organism>
<proteinExistence type="predicted"/>
<dbReference type="OMA" id="PHVWPCL"/>
<protein>
    <submittedName>
        <fullName evidence="1">Uncharacterized protein</fullName>
    </submittedName>
</protein>
<dbReference type="AlphaFoldDB" id="A0A401SY97"/>
<sequence length="69" mass="7433">MVGWFEQVGVNDGRVGDLSNGQCHIRTRTGDLGNCAGDPGNGHPDELPHVWPCLVHHHLPSLALPSTKE</sequence>
<dbReference type="Proteomes" id="UP000287033">
    <property type="component" value="Unassembled WGS sequence"/>
</dbReference>